<keyword evidence="5" id="KW-0813">Transport</keyword>
<evidence type="ECO:0000256" key="2">
    <source>
        <dbReference type="ARBA" id="ARBA00022692"/>
    </source>
</evidence>
<keyword evidence="5" id="KW-0187">Copper transport</keyword>
<evidence type="ECO:0000313" key="8">
    <source>
        <dbReference type="Proteomes" id="UP001498398"/>
    </source>
</evidence>
<reference evidence="7 8" key="1">
    <citation type="submission" date="2024-01" db="EMBL/GenBank/DDBJ databases">
        <title>A draft genome for the cacao thread blight pathogen Marasmiellus scandens.</title>
        <authorList>
            <person name="Baruah I.K."/>
            <person name="Leung J."/>
            <person name="Bukari Y."/>
            <person name="Amoako-Attah I."/>
            <person name="Meinhardt L.W."/>
            <person name="Bailey B.A."/>
            <person name="Cohen S.P."/>
        </authorList>
    </citation>
    <scope>NUCLEOTIDE SEQUENCE [LARGE SCALE GENOMIC DNA]</scope>
    <source>
        <strain evidence="7 8">GH-19</strain>
    </source>
</reference>
<feature type="signal peptide" evidence="6">
    <location>
        <begin position="1"/>
        <end position="20"/>
    </location>
</feature>
<evidence type="ECO:0000256" key="4">
    <source>
        <dbReference type="ARBA" id="ARBA00023136"/>
    </source>
</evidence>
<dbReference type="PANTHER" id="PTHR12483:SF27">
    <property type="entry name" value="COPPER TRANSPORT PROTEIN CTR1"/>
    <property type="match status" value="1"/>
</dbReference>
<protein>
    <recommendedName>
        <fullName evidence="5">Copper transport protein</fullName>
    </recommendedName>
</protein>
<dbReference type="Pfam" id="PF04145">
    <property type="entry name" value="Ctr"/>
    <property type="match status" value="1"/>
</dbReference>
<keyword evidence="6" id="KW-0732">Signal</keyword>
<keyword evidence="4 5" id="KW-0472">Membrane</keyword>
<dbReference type="PANTHER" id="PTHR12483">
    <property type="entry name" value="SOLUTE CARRIER FAMILY 31 COPPER TRANSPORTERS"/>
    <property type="match status" value="1"/>
</dbReference>
<keyword evidence="2 5" id="KW-0812">Transmembrane</keyword>
<keyword evidence="8" id="KW-1185">Reference proteome</keyword>
<accession>A0ABR1JAA0</accession>
<evidence type="ECO:0000256" key="6">
    <source>
        <dbReference type="SAM" id="SignalP"/>
    </source>
</evidence>
<dbReference type="EMBL" id="JBANRG010000022">
    <property type="protein sequence ID" value="KAK7455772.1"/>
    <property type="molecule type" value="Genomic_DNA"/>
</dbReference>
<feature type="transmembrane region" description="Helical" evidence="5">
    <location>
        <begin position="63"/>
        <end position="82"/>
    </location>
</feature>
<name>A0ABR1JAA0_9AGAR</name>
<comment type="subcellular location">
    <subcellularLocation>
        <location evidence="1 5">Membrane</location>
        <topology evidence="1 5">Multi-pass membrane protein</topology>
    </subcellularLocation>
</comment>
<evidence type="ECO:0000256" key="5">
    <source>
        <dbReference type="RuleBase" id="RU367022"/>
    </source>
</evidence>
<evidence type="ECO:0000256" key="3">
    <source>
        <dbReference type="ARBA" id="ARBA00022989"/>
    </source>
</evidence>
<proteinExistence type="inferred from homology"/>
<sequence>MASKAMSFVFLLTLLAPAFAAMNGMDMSMDGDMSLASGMMRMYFHFTPGDVLWFQGWVPASNGAMAGTCIGLFLLAIIDRWLAATRGCMEIFWARSAQVIQANQLNRSKSNGIAHESQSFSLQNVLLLRTRFAPPFIPSHDIVRGLFYIAQAGLGYLFMLAIMTYQVGFIFSILIGLGFGEVMFGRYAKGAGVMH</sequence>
<comment type="caution">
    <text evidence="7">The sequence shown here is derived from an EMBL/GenBank/DDBJ whole genome shotgun (WGS) entry which is preliminary data.</text>
</comment>
<dbReference type="Proteomes" id="UP001498398">
    <property type="component" value="Unassembled WGS sequence"/>
</dbReference>
<evidence type="ECO:0000313" key="7">
    <source>
        <dbReference type="EMBL" id="KAK7455772.1"/>
    </source>
</evidence>
<keyword evidence="5" id="KW-0186">Copper</keyword>
<feature type="chain" id="PRO_5045954968" description="Copper transport protein" evidence="6">
    <location>
        <begin position="21"/>
        <end position="195"/>
    </location>
</feature>
<comment type="similarity">
    <text evidence="5">Belongs to the copper transporter (Ctr) (TC 1.A.56) family. SLC31A subfamily.</text>
</comment>
<gene>
    <name evidence="7" type="ORF">VKT23_010804</name>
</gene>
<keyword evidence="3 5" id="KW-1133">Transmembrane helix</keyword>
<evidence type="ECO:0000256" key="1">
    <source>
        <dbReference type="ARBA" id="ARBA00004141"/>
    </source>
</evidence>
<dbReference type="InterPro" id="IPR007274">
    <property type="entry name" value="Cop_transporter"/>
</dbReference>
<organism evidence="7 8">
    <name type="scientific">Marasmiellus scandens</name>
    <dbReference type="NCBI Taxonomy" id="2682957"/>
    <lineage>
        <taxon>Eukaryota</taxon>
        <taxon>Fungi</taxon>
        <taxon>Dikarya</taxon>
        <taxon>Basidiomycota</taxon>
        <taxon>Agaricomycotina</taxon>
        <taxon>Agaricomycetes</taxon>
        <taxon>Agaricomycetidae</taxon>
        <taxon>Agaricales</taxon>
        <taxon>Marasmiineae</taxon>
        <taxon>Omphalotaceae</taxon>
        <taxon>Marasmiellus</taxon>
    </lineage>
</organism>
<keyword evidence="5" id="KW-0406">Ion transport</keyword>